<dbReference type="AlphaFoldDB" id="A0A974NTW6"/>
<feature type="domain" description="Peptidase M16 C-terminal" evidence="5">
    <location>
        <begin position="210"/>
        <end position="389"/>
    </location>
</feature>
<gene>
    <name evidence="6" type="ORF">H5J25_15040</name>
</gene>
<dbReference type="Proteomes" id="UP000595894">
    <property type="component" value="Chromosome"/>
</dbReference>
<feature type="chain" id="PRO_5037146028" evidence="3">
    <location>
        <begin position="23"/>
        <end position="954"/>
    </location>
</feature>
<keyword evidence="2" id="KW-0482">Metalloprotease</keyword>
<dbReference type="GO" id="GO:0046872">
    <property type="term" value="F:metal ion binding"/>
    <property type="evidence" value="ECO:0007669"/>
    <property type="project" value="InterPro"/>
</dbReference>
<keyword evidence="3" id="KW-0732">Signal</keyword>
<dbReference type="PANTHER" id="PTHR11851">
    <property type="entry name" value="METALLOPROTEASE"/>
    <property type="match status" value="1"/>
</dbReference>
<feature type="domain" description="Peptidase M16 C-terminal" evidence="5">
    <location>
        <begin position="675"/>
        <end position="847"/>
    </location>
</feature>
<evidence type="ECO:0000313" key="6">
    <source>
        <dbReference type="EMBL" id="QQV76718.1"/>
    </source>
</evidence>
<keyword evidence="7" id="KW-1185">Reference proteome</keyword>
<keyword evidence="2" id="KW-0645">Protease</keyword>
<evidence type="ECO:0000259" key="4">
    <source>
        <dbReference type="Pfam" id="PF00675"/>
    </source>
</evidence>
<reference evidence="7" key="1">
    <citation type="submission" date="2020-09" db="EMBL/GenBank/DDBJ databases">
        <title>Sphingomonas sp., a new species isolated from pork steak.</title>
        <authorList>
            <person name="Heidler von Heilborn D."/>
        </authorList>
    </citation>
    <scope>NUCLEOTIDE SEQUENCE [LARGE SCALE GENOMIC DNA]</scope>
</reference>
<sequence>MSSLLGRLGVAALLAGTILAPAAAQKRVKPAPAAPAAIVVPPIAFTERTLANGLKVIAIRDTTTPNVTTQVWYDVGSKHDPEGRSGFAHLFEHILSRKTVNMPYNAINQLTEDVGGQRNASTWFDRTNYYEIVPAQYLETMLWTHAERMARPVVDQQVFETERNVVKEELRQRVLAPPYGRMRLVLDENSYDTLPMRRPGIGSLDQLNAATLEDARAFHEAFYGPDTATLIVSGNFDPKRLDTLIDKYFGSIARRPNPIPLAVKATEKARTQARTVTAYAPNVPLPMIVSTWRIPGSSSADLAALEVLDGVLAGGENSRLYRALVRDKQIASSAGVQLQDVENGGFFAPSVTLASGRTVAEAEPALAAEIARVRDEPVTAAELAEAKNEILANALQERETFDGRAFAIGEALVRTGDPLALDRRLALVGKVTVADVQRVARTYLMPEKRVDIRYLDEGQRPAGAKDAWANPVPMPVWASVPPATQPPLALAAEGQRQAPPAPGTAVPVIAPTIVESTLSNGMAFVAARTGQVPVATLALVIKGGASTDPRGRAGLASMVADIATQGTKSRSAEQIAAEIEALGAQIDTQAGPDGTILTITGPVTTLAKAGAVLADIVQNPAFAPAEVERRRRQTLDRLSVTLKNPGALASIALQPVSYGAAPYGMVPTPVSVAAITPADIAAAHARWWRPELATLVVTGGIDPAEARRIGEQLFAAWRPAGTAPVLPGAQAGTPSKPRLVVIDMPGAGQAAVAAAVRSIDRADPRWFDLQVANAALGAGSNGRLFQEIRVKRALSYGAYSNVAARADAGLLTATTQTKNESAPEVVQIFLTEFDRLGREPLAADAVAKRKVFLSGGLTRQAATSRGFGVTIASLILQGVPAAKAAQLPAEIDAVTPAGASAVARENVSGAGASIVVVGDSKLFIDRLRAIRPDVELIRADALNLDDLSLVVAAK</sequence>
<dbReference type="KEGG" id="sari:H5J25_15040"/>
<evidence type="ECO:0000256" key="1">
    <source>
        <dbReference type="ARBA" id="ARBA00007261"/>
    </source>
</evidence>
<dbReference type="SUPFAM" id="SSF63411">
    <property type="entry name" value="LuxS/MPP-like metallohydrolase"/>
    <property type="match status" value="4"/>
</dbReference>
<dbReference type="InterPro" id="IPR007863">
    <property type="entry name" value="Peptidase_M16_C"/>
</dbReference>
<proteinExistence type="inferred from homology"/>
<dbReference type="Pfam" id="PF05193">
    <property type="entry name" value="Peptidase_M16_C"/>
    <property type="match status" value="2"/>
</dbReference>
<dbReference type="InterPro" id="IPR011765">
    <property type="entry name" value="Pept_M16_N"/>
</dbReference>
<protein>
    <submittedName>
        <fullName evidence="6">Insulinase family protein</fullName>
    </submittedName>
</protein>
<dbReference type="Pfam" id="PF00675">
    <property type="entry name" value="Peptidase_M16"/>
    <property type="match status" value="2"/>
</dbReference>
<dbReference type="GO" id="GO:0008237">
    <property type="term" value="F:metallopeptidase activity"/>
    <property type="evidence" value="ECO:0007669"/>
    <property type="project" value="UniProtKB-KW"/>
</dbReference>
<dbReference type="EMBL" id="CP061035">
    <property type="protein sequence ID" value="QQV76718.1"/>
    <property type="molecule type" value="Genomic_DNA"/>
</dbReference>
<evidence type="ECO:0000259" key="5">
    <source>
        <dbReference type="Pfam" id="PF05193"/>
    </source>
</evidence>
<dbReference type="InterPro" id="IPR011249">
    <property type="entry name" value="Metalloenz_LuxS/M16"/>
</dbReference>
<comment type="similarity">
    <text evidence="1">Belongs to the peptidase M16 family.</text>
</comment>
<feature type="domain" description="Peptidase M16 N-terminal" evidence="4">
    <location>
        <begin position="530"/>
        <end position="645"/>
    </location>
</feature>
<dbReference type="RefSeq" id="WP_202092384.1">
    <property type="nucleotide sequence ID" value="NZ_CP061035.1"/>
</dbReference>
<accession>A0A974NTW6</accession>
<keyword evidence="2" id="KW-0378">Hydrolase</keyword>
<name>A0A974NTW6_9SPHN</name>
<organism evidence="6 7">
    <name type="scientific">Sphingomonas aliaeris</name>
    <dbReference type="NCBI Taxonomy" id="2759526"/>
    <lineage>
        <taxon>Bacteria</taxon>
        <taxon>Pseudomonadati</taxon>
        <taxon>Pseudomonadota</taxon>
        <taxon>Alphaproteobacteria</taxon>
        <taxon>Sphingomonadales</taxon>
        <taxon>Sphingomonadaceae</taxon>
        <taxon>Sphingomonas</taxon>
    </lineage>
</organism>
<dbReference type="Gene3D" id="3.30.830.10">
    <property type="entry name" value="Metalloenzyme, LuxS/M16 peptidase-like"/>
    <property type="match status" value="4"/>
</dbReference>
<dbReference type="PANTHER" id="PTHR11851:SF49">
    <property type="entry name" value="MITOCHONDRIAL-PROCESSING PEPTIDASE SUBUNIT ALPHA"/>
    <property type="match status" value="1"/>
</dbReference>
<dbReference type="InterPro" id="IPR050361">
    <property type="entry name" value="MPP/UQCRC_Complex"/>
</dbReference>
<evidence type="ECO:0000313" key="7">
    <source>
        <dbReference type="Proteomes" id="UP000595894"/>
    </source>
</evidence>
<evidence type="ECO:0000256" key="2">
    <source>
        <dbReference type="ARBA" id="ARBA00023049"/>
    </source>
</evidence>
<feature type="signal peptide" evidence="3">
    <location>
        <begin position="1"/>
        <end position="22"/>
    </location>
</feature>
<feature type="domain" description="Peptidase M16 N-terminal" evidence="4">
    <location>
        <begin position="56"/>
        <end position="172"/>
    </location>
</feature>
<evidence type="ECO:0000256" key="3">
    <source>
        <dbReference type="SAM" id="SignalP"/>
    </source>
</evidence>